<protein>
    <submittedName>
        <fullName evidence="2">Extensin-like protein</fullName>
    </submittedName>
</protein>
<sequence>MRYFALAFLLALLVLAWQLHSGRIAIPPQWNPWAPLEVAAAPNWLTRYKLQRLNGDPVRCRAVLEQAGLRQTAVPDRDMGNGCGWKNAVRVSDERFAPAFTLTCTAAVSLAMWERHTLQPAAQAHFGQPLTRVEHLGSYACRNVRGGAGEGSRRSQHATANAFDAAAFRLENGRRIRILGHWHGSGAEAAFLRDARDGACRFFNGTLSPDYNQAHQDHFHLDWGGYRMCR</sequence>
<dbReference type="OrthoDB" id="9809788at2"/>
<dbReference type="Pfam" id="PF06904">
    <property type="entry name" value="Extensin-like_C"/>
    <property type="match status" value="1"/>
</dbReference>
<accession>A0A4R6EH54</accession>
<proteinExistence type="predicted"/>
<dbReference type="InterPro" id="IPR009683">
    <property type="entry name" value="Extensin-like_C"/>
</dbReference>
<dbReference type="EMBL" id="SNVV01000001">
    <property type="protein sequence ID" value="TDN56858.1"/>
    <property type="molecule type" value="Genomic_DNA"/>
</dbReference>
<evidence type="ECO:0000313" key="3">
    <source>
        <dbReference type="Proteomes" id="UP000295129"/>
    </source>
</evidence>
<dbReference type="RefSeq" id="WP_133587535.1">
    <property type="nucleotide sequence ID" value="NZ_SNVV01000001.1"/>
</dbReference>
<name>A0A4R6EH54_9RHOO</name>
<reference evidence="2 3" key="1">
    <citation type="submission" date="2019-03" db="EMBL/GenBank/DDBJ databases">
        <title>Genomic Encyclopedia of Type Strains, Phase IV (KMG-IV): sequencing the most valuable type-strain genomes for metagenomic binning, comparative biology and taxonomic classification.</title>
        <authorList>
            <person name="Goeker M."/>
        </authorList>
    </citation>
    <scope>NUCLEOTIDE SEQUENCE [LARGE SCALE GENOMIC DNA]</scope>
    <source>
        <strain evidence="2 3">DSM 12121</strain>
    </source>
</reference>
<dbReference type="AlphaFoldDB" id="A0A4R6EH54"/>
<feature type="domain" description="Extensin-like C-terminal" evidence="1">
    <location>
        <begin position="59"/>
        <end position="230"/>
    </location>
</feature>
<evidence type="ECO:0000313" key="2">
    <source>
        <dbReference type="EMBL" id="TDN56858.1"/>
    </source>
</evidence>
<dbReference type="Proteomes" id="UP000295129">
    <property type="component" value="Unassembled WGS sequence"/>
</dbReference>
<comment type="caution">
    <text evidence="2">The sequence shown here is derived from an EMBL/GenBank/DDBJ whole genome shotgun (WGS) entry which is preliminary data.</text>
</comment>
<gene>
    <name evidence="2" type="ORF">C7389_101237</name>
</gene>
<keyword evidence="3" id="KW-1185">Reference proteome</keyword>
<organism evidence="2 3">
    <name type="scientific">Azoarcus indigens</name>
    <dbReference type="NCBI Taxonomy" id="29545"/>
    <lineage>
        <taxon>Bacteria</taxon>
        <taxon>Pseudomonadati</taxon>
        <taxon>Pseudomonadota</taxon>
        <taxon>Betaproteobacteria</taxon>
        <taxon>Rhodocyclales</taxon>
        <taxon>Zoogloeaceae</taxon>
        <taxon>Azoarcus</taxon>
    </lineage>
</organism>
<evidence type="ECO:0000259" key="1">
    <source>
        <dbReference type="Pfam" id="PF06904"/>
    </source>
</evidence>